<dbReference type="InterPro" id="IPR021994">
    <property type="entry name" value="DUF3592"/>
</dbReference>
<keyword evidence="4" id="KW-1185">Reference proteome</keyword>
<keyword evidence="1" id="KW-0472">Membrane</keyword>
<feature type="transmembrane region" description="Helical" evidence="1">
    <location>
        <begin position="122"/>
        <end position="144"/>
    </location>
</feature>
<dbReference type="Pfam" id="PF12158">
    <property type="entry name" value="DUF3592"/>
    <property type="match status" value="1"/>
</dbReference>
<dbReference type="AlphaFoldDB" id="A0A2T1F5E6"/>
<dbReference type="RefSeq" id="WP_106313108.1">
    <property type="nucleotide sequence ID" value="NZ_PVWO01000724.1"/>
</dbReference>
<gene>
    <name evidence="3" type="ORF">C7B77_28675</name>
</gene>
<evidence type="ECO:0000256" key="1">
    <source>
        <dbReference type="SAM" id="Phobius"/>
    </source>
</evidence>
<accession>A0A2T1F5E6</accession>
<proteinExistence type="predicted"/>
<evidence type="ECO:0000313" key="3">
    <source>
        <dbReference type="EMBL" id="PSB40184.1"/>
    </source>
</evidence>
<keyword evidence="1" id="KW-1133">Transmembrane helix</keyword>
<keyword evidence="1" id="KW-0812">Transmembrane</keyword>
<dbReference type="EMBL" id="PVWO01000724">
    <property type="protein sequence ID" value="PSB40184.1"/>
    <property type="molecule type" value="Genomic_DNA"/>
</dbReference>
<comment type="caution">
    <text evidence="3">The sequence shown here is derived from an EMBL/GenBank/DDBJ whole genome shotgun (WGS) entry which is preliminary data.</text>
</comment>
<evidence type="ECO:0000259" key="2">
    <source>
        <dbReference type="Pfam" id="PF12158"/>
    </source>
</evidence>
<reference evidence="3 4" key="1">
    <citation type="submission" date="2018-03" db="EMBL/GenBank/DDBJ databases">
        <title>The ancient ancestry and fast evolution of plastids.</title>
        <authorList>
            <person name="Moore K.R."/>
            <person name="Magnabosco C."/>
            <person name="Momper L."/>
            <person name="Gold D.A."/>
            <person name="Bosak T."/>
            <person name="Fournier G.P."/>
        </authorList>
    </citation>
    <scope>NUCLEOTIDE SEQUENCE [LARGE SCALE GENOMIC DNA]</scope>
    <source>
        <strain evidence="3 4">CCALA 037</strain>
    </source>
</reference>
<feature type="domain" description="DUF3592" evidence="2">
    <location>
        <begin position="45"/>
        <end position="118"/>
    </location>
</feature>
<evidence type="ECO:0000313" key="4">
    <source>
        <dbReference type="Proteomes" id="UP000238937"/>
    </source>
</evidence>
<dbReference type="OrthoDB" id="4289693at2"/>
<dbReference type="Proteomes" id="UP000238937">
    <property type="component" value="Unassembled WGS sequence"/>
</dbReference>
<name>A0A2T1F5E6_9CYAN</name>
<sequence length="150" mass="16172">MARNPDSKFLLLFGSIFGGVGSIIAIVGIALGISTHSYLSKMVSTPGTVIDNNLYLSTDNENEPTNYYHPVVKFTPKSGKMTIFVANVASNPPVFKKGQQVTVLYDPKDPSAAKIESWLELWFLPTMLGGLGSVFATIGGIAIVKSCWRS</sequence>
<protein>
    <submittedName>
        <fullName evidence="3">DUF3592 domain-containing protein</fullName>
    </submittedName>
</protein>
<feature type="transmembrane region" description="Helical" evidence="1">
    <location>
        <begin position="9"/>
        <end position="33"/>
    </location>
</feature>
<organism evidence="3 4">
    <name type="scientific">Chamaesiphon polymorphus CCALA 037</name>
    <dbReference type="NCBI Taxonomy" id="2107692"/>
    <lineage>
        <taxon>Bacteria</taxon>
        <taxon>Bacillati</taxon>
        <taxon>Cyanobacteriota</taxon>
        <taxon>Cyanophyceae</taxon>
        <taxon>Gomontiellales</taxon>
        <taxon>Chamaesiphonaceae</taxon>
        <taxon>Chamaesiphon</taxon>
    </lineage>
</organism>